<proteinExistence type="predicted"/>
<dbReference type="EMBL" id="JAIQCV010000001">
    <property type="protein sequence ID" value="KAH1130602.1"/>
    <property type="molecule type" value="Genomic_DNA"/>
</dbReference>
<feature type="non-terminal residue" evidence="1">
    <location>
        <position position="1"/>
    </location>
</feature>
<comment type="caution">
    <text evidence="1">The sequence shown here is derived from an EMBL/GenBank/DDBJ whole genome shotgun (WGS) entry which is preliminary data.</text>
</comment>
<keyword evidence="2" id="KW-1185">Reference proteome</keyword>
<evidence type="ECO:0000313" key="2">
    <source>
        <dbReference type="Proteomes" id="UP000828251"/>
    </source>
</evidence>
<name>A0A9D3WIS7_9ROSI</name>
<feature type="non-terminal residue" evidence="1">
    <location>
        <position position="57"/>
    </location>
</feature>
<sequence length="57" mass="6763">LNTTNWYHSLVQFSHTTRSEMAMSYDIEKFDVITNFSLWQIRMTIILVQNSLKNVVP</sequence>
<gene>
    <name evidence="1" type="ORF">J1N35_001980</name>
</gene>
<protein>
    <submittedName>
        <fullName evidence="1">Uncharacterized protein</fullName>
    </submittedName>
</protein>
<evidence type="ECO:0000313" key="1">
    <source>
        <dbReference type="EMBL" id="KAH1130602.1"/>
    </source>
</evidence>
<reference evidence="1 2" key="1">
    <citation type="journal article" date="2021" name="Plant Biotechnol. J.">
        <title>Multi-omics assisted identification of the key and species-specific regulatory components of drought-tolerant mechanisms in Gossypium stocksii.</title>
        <authorList>
            <person name="Yu D."/>
            <person name="Ke L."/>
            <person name="Zhang D."/>
            <person name="Wu Y."/>
            <person name="Sun Y."/>
            <person name="Mei J."/>
            <person name="Sun J."/>
            <person name="Sun Y."/>
        </authorList>
    </citation>
    <scope>NUCLEOTIDE SEQUENCE [LARGE SCALE GENOMIC DNA]</scope>
    <source>
        <strain evidence="2">cv. E1</strain>
        <tissue evidence="1">Leaf</tissue>
    </source>
</reference>
<dbReference type="Proteomes" id="UP000828251">
    <property type="component" value="Unassembled WGS sequence"/>
</dbReference>
<dbReference type="AlphaFoldDB" id="A0A9D3WIS7"/>
<accession>A0A9D3WIS7</accession>
<organism evidence="1 2">
    <name type="scientific">Gossypium stocksii</name>
    <dbReference type="NCBI Taxonomy" id="47602"/>
    <lineage>
        <taxon>Eukaryota</taxon>
        <taxon>Viridiplantae</taxon>
        <taxon>Streptophyta</taxon>
        <taxon>Embryophyta</taxon>
        <taxon>Tracheophyta</taxon>
        <taxon>Spermatophyta</taxon>
        <taxon>Magnoliopsida</taxon>
        <taxon>eudicotyledons</taxon>
        <taxon>Gunneridae</taxon>
        <taxon>Pentapetalae</taxon>
        <taxon>rosids</taxon>
        <taxon>malvids</taxon>
        <taxon>Malvales</taxon>
        <taxon>Malvaceae</taxon>
        <taxon>Malvoideae</taxon>
        <taxon>Gossypium</taxon>
    </lineage>
</organism>